<comment type="caution">
    <text evidence="4">The sequence shown here is derived from an EMBL/GenBank/DDBJ whole genome shotgun (WGS) entry which is preliminary data.</text>
</comment>
<dbReference type="InterPro" id="IPR006076">
    <property type="entry name" value="FAD-dep_OxRdtase"/>
</dbReference>
<evidence type="ECO:0000259" key="3">
    <source>
        <dbReference type="Pfam" id="PF01266"/>
    </source>
</evidence>
<dbReference type="Gene3D" id="3.30.9.10">
    <property type="entry name" value="D-Amino Acid Oxidase, subunit A, domain 2"/>
    <property type="match status" value="1"/>
</dbReference>
<dbReference type="RefSeq" id="WP_127907732.1">
    <property type="nucleotide sequence ID" value="NZ_RQXX01000007.1"/>
</dbReference>
<reference evidence="4 5" key="1">
    <citation type="submission" date="2018-11" db="EMBL/GenBank/DDBJ databases">
        <title>Mesobaculum littorinae gen. nov., sp. nov., isolated from Littorina scabra that represents a novel genus of the order Rhodobacteraceae.</title>
        <authorList>
            <person name="Li F."/>
        </authorList>
    </citation>
    <scope>NUCLEOTIDE SEQUENCE [LARGE SCALE GENOMIC DNA]</scope>
    <source>
        <strain evidence="4 5">M0103</strain>
    </source>
</reference>
<dbReference type="Gene3D" id="3.50.50.60">
    <property type="entry name" value="FAD/NAD(P)-binding domain"/>
    <property type="match status" value="2"/>
</dbReference>
<dbReference type="GO" id="GO:0008718">
    <property type="term" value="F:D-amino-acid dehydrogenase activity"/>
    <property type="evidence" value="ECO:0007669"/>
    <property type="project" value="TreeGrafter"/>
</dbReference>
<accession>A0A438AE52</accession>
<proteinExistence type="inferred from homology"/>
<dbReference type="Pfam" id="PF01266">
    <property type="entry name" value="DAO"/>
    <property type="match status" value="1"/>
</dbReference>
<dbReference type="PANTHER" id="PTHR13847">
    <property type="entry name" value="SARCOSINE DEHYDROGENASE-RELATED"/>
    <property type="match status" value="1"/>
</dbReference>
<dbReference type="InterPro" id="IPR036188">
    <property type="entry name" value="FAD/NAD-bd_sf"/>
</dbReference>
<dbReference type="PANTHER" id="PTHR13847:SF280">
    <property type="entry name" value="D-AMINO ACID DEHYDROGENASE"/>
    <property type="match status" value="1"/>
</dbReference>
<evidence type="ECO:0000256" key="2">
    <source>
        <dbReference type="ARBA" id="ARBA00023002"/>
    </source>
</evidence>
<dbReference type="SUPFAM" id="SSF51905">
    <property type="entry name" value="FAD/NAD(P)-binding domain"/>
    <property type="match status" value="1"/>
</dbReference>
<feature type="domain" description="FAD dependent oxidoreductase" evidence="3">
    <location>
        <begin position="27"/>
        <end position="422"/>
    </location>
</feature>
<dbReference type="GO" id="GO:0005886">
    <property type="term" value="C:plasma membrane"/>
    <property type="evidence" value="ECO:0007669"/>
    <property type="project" value="TreeGrafter"/>
</dbReference>
<comment type="similarity">
    <text evidence="1">Belongs to the DadA oxidoreductase family.</text>
</comment>
<keyword evidence="5" id="KW-1185">Reference proteome</keyword>
<keyword evidence="2" id="KW-0560">Oxidoreductase</keyword>
<evidence type="ECO:0000256" key="1">
    <source>
        <dbReference type="ARBA" id="ARBA00009410"/>
    </source>
</evidence>
<name>A0A438AE52_9RHOB</name>
<sequence>MPLDLPDGPVTEARPLEHRGSLPAEADVVVIGGGVAGVMTAWFCRKAGQRVVLVEKGRVAGEQSSRNWGWIRQQGRDPAELPIVMEAQRIWTAMQAETNEDLGLRQTGTAYLIRNRADLNRYEKWMPFAHEHGLDSRMLTQKETADLLPGAATTWHGALWTASDMRAEPWIAVPALARAAVREGVVIREGCAARRLDIEAGRVAGVVTELGRIRAPRVVLAGGAWSSLFLRAHGIAIPQLSVRSTVVATQALPEVFDGCAADDRIAFRRRADGGYSLAPSNYHDFYIGPDAFRAFRSFVPQLRSDPFGSAYRPAAPAGYPDAWRTRRNWTGDEVTPFERMRVLNPPPHAGKAQEAAKLFGAAFPQLGEVRVRAAWAGMIDTMPDTVPVIDRADSLPGLVILTGLSGHGFGIGPGVGRVAADLAMDRAPGHDLSRFRLSRFSDGSKIDLGPHL</sequence>
<organism evidence="4 5">
    <name type="scientific">Mesobaculum littorinae</name>
    <dbReference type="NCBI Taxonomy" id="2486419"/>
    <lineage>
        <taxon>Bacteria</taxon>
        <taxon>Pseudomonadati</taxon>
        <taxon>Pseudomonadota</taxon>
        <taxon>Alphaproteobacteria</taxon>
        <taxon>Rhodobacterales</taxon>
        <taxon>Roseobacteraceae</taxon>
        <taxon>Mesobaculum</taxon>
    </lineage>
</organism>
<dbReference type="GO" id="GO:0005737">
    <property type="term" value="C:cytoplasm"/>
    <property type="evidence" value="ECO:0007669"/>
    <property type="project" value="TreeGrafter"/>
</dbReference>
<dbReference type="GO" id="GO:0055130">
    <property type="term" value="P:D-alanine catabolic process"/>
    <property type="evidence" value="ECO:0007669"/>
    <property type="project" value="TreeGrafter"/>
</dbReference>
<gene>
    <name evidence="4" type="ORF">EKE94_16500</name>
</gene>
<evidence type="ECO:0000313" key="4">
    <source>
        <dbReference type="EMBL" id="RVV96938.1"/>
    </source>
</evidence>
<protein>
    <submittedName>
        <fullName evidence="4">FAD-binding oxidoreductase</fullName>
    </submittedName>
</protein>
<dbReference type="Proteomes" id="UP000285908">
    <property type="component" value="Unassembled WGS sequence"/>
</dbReference>
<evidence type="ECO:0000313" key="5">
    <source>
        <dbReference type="Proteomes" id="UP000285908"/>
    </source>
</evidence>
<dbReference type="AlphaFoldDB" id="A0A438AE52"/>
<dbReference type="OrthoDB" id="9787190at2"/>
<dbReference type="EMBL" id="RQXX01000007">
    <property type="protein sequence ID" value="RVV96938.1"/>
    <property type="molecule type" value="Genomic_DNA"/>
</dbReference>